<organism evidence="1 2">
    <name type="scientific">Neonectria punicea</name>
    <dbReference type="NCBI Taxonomy" id="979145"/>
    <lineage>
        <taxon>Eukaryota</taxon>
        <taxon>Fungi</taxon>
        <taxon>Dikarya</taxon>
        <taxon>Ascomycota</taxon>
        <taxon>Pezizomycotina</taxon>
        <taxon>Sordariomycetes</taxon>
        <taxon>Hypocreomycetidae</taxon>
        <taxon>Hypocreales</taxon>
        <taxon>Nectriaceae</taxon>
        <taxon>Neonectria</taxon>
    </lineage>
</organism>
<evidence type="ECO:0000313" key="2">
    <source>
        <dbReference type="Proteomes" id="UP001498476"/>
    </source>
</evidence>
<name>A0ABR1HQ84_9HYPO</name>
<protein>
    <submittedName>
        <fullName evidence="1">Uncharacterized protein</fullName>
    </submittedName>
</protein>
<keyword evidence="2" id="KW-1185">Reference proteome</keyword>
<sequence>MHATLIPPTQPKRAAFIDSIVGLSAPLSEMSSIFSLVSLLALAYKVRNPLPSVQERLVTLMHTISPASRPLDQQTAPTTSKRYSREEVLNSFIHFLSPVLNGMAGMHTLLSATNAYSRPEDFRQFWDLEGCNLIKEFIESGGPPRSLQGYDVPFLKALVQDQTFRIALGKNNGVLLLVPGDAQVGDDVWWDDEAQRLAVSRHGEDKMTSNGESYLDEEARRTNFAVQSAT</sequence>
<dbReference type="Proteomes" id="UP001498476">
    <property type="component" value="Unassembled WGS sequence"/>
</dbReference>
<reference evidence="1 2" key="1">
    <citation type="journal article" date="2025" name="Microbiol. Resour. Announc.">
        <title>Draft genome sequences for Neonectria magnoliae and Neonectria punicea, canker pathogens of Liriodendron tulipifera and Acer saccharum in West Virginia.</title>
        <authorList>
            <person name="Petronek H.M."/>
            <person name="Kasson M.T."/>
            <person name="Metheny A.M."/>
            <person name="Stauder C.M."/>
            <person name="Lovett B."/>
            <person name="Lynch S.C."/>
            <person name="Garnas J.R."/>
            <person name="Kasson L.R."/>
            <person name="Stajich J.E."/>
        </authorList>
    </citation>
    <scope>NUCLEOTIDE SEQUENCE [LARGE SCALE GENOMIC DNA]</scope>
    <source>
        <strain evidence="1 2">NRRL 64653</strain>
    </source>
</reference>
<dbReference type="EMBL" id="JAZAVJ010000014">
    <property type="protein sequence ID" value="KAK7422701.1"/>
    <property type="molecule type" value="Genomic_DNA"/>
</dbReference>
<evidence type="ECO:0000313" key="1">
    <source>
        <dbReference type="EMBL" id="KAK7422701.1"/>
    </source>
</evidence>
<comment type="caution">
    <text evidence="1">The sequence shown here is derived from an EMBL/GenBank/DDBJ whole genome shotgun (WGS) entry which is preliminary data.</text>
</comment>
<accession>A0ABR1HQ84</accession>
<proteinExistence type="predicted"/>
<gene>
    <name evidence="1" type="ORF">QQX98_001489</name>
</gene>